<dbReference type="NCBIfam" id="TIGR00229">
    <property type="entry name" value="sensory_box"/>
    <property type="match status" value="3"/>
</dbReference>
<evidence type="ECO:0000256" key="2">
    <source>
        <dbReference type="ARBA" id="ARBA00012438"/>
    </source>
</evidence>
<dbReference type="GO" id="GO:0006355">
    <property type="term" value="P:regulation of DNA-templated transcription"/>
    <property type="evidence" value="ECO:0007669"/>
    <property type="project" value="InterPro"/>
</dbReference>
<dbReference type="EC" id="2.7.13.3" evidence="2"/>
<reference evidence="8 9" key="1">
    <citation type="submission" date="2019-03" db="EMBL/GenBank/DDBJ databases">
        <title>Genomics of glacier-inhabiting Cryobacterium strains.</title>
        <authorList>
            <person name="Liu Q."/>
            <person name="Xin Y.-H."/>
        </authorList>
    </citation>
    <scope>NUCLEOTIDE SEQUENCE [LARGE SCALE GENOMIC DNA]</scope>
    <source>
        <strain evidence="8 9">CGMCC 1.4292</strain>
    </source>
</reference>
<evidence type="ECO:0000313" key="8">
    <source>
        <dbReference type="EMBL" id="TFD74645.1"/>
    </source>
</evidence>
<dbReference type="Gene3D" id="3.30.450.20">
    <property type="entry name" value="PAS domain"/>
    <property type="match status" value="4"/>
</dbReference>
<evidence type="ECO:0000259" key="7">
    <source>
        <dbReference type="PROSITE" id="PS50113"/>
    </source>
</evidence>
<keyword evidence="9" id="KW-1185">Reference proteome</keyword>
<sequence length="554" mass="60580">MQSDTAAPERRFMEDNGLNPNLIVRSATQLQSDFEYRELLEAAPDAMVIVNADSEIVLVNAQAERIFGYPRAELLGQGLEILLPERFRTGHASHLARFAECPSTRAMGSNVELVGRRRDGSEFPVEIALSPLKADRGMLFSSAIRDVTERKRTEASLRMLSAQVEASSDAIFSCGTDNVITTWNAAAESTFGYSVEEAVGQPASLMLGTADHDVDTQLDAGTQVRSLETVGHRKDGSTVEISLSVSFLYDAQNVKMGSSFIARDVSEANLRRAESDLDRARLATTQHTAGVGSFELDLTTGERWWSDEFWRILGVDVAENASLELMLTGVHPDDRETVENAVTSLYSGAPVDLIYRVVSPSGHVRWVHSRANAEFAEDGSPVRILGTTLDVTDLHLAHTQRREAETNFQIGFDLSPIGTAIATLAGRLTQVNPAVCDILGRTTDKILGKLLQAFRHPEDTAGQLEAFELNRAVKSRPAHVDRQYQQPDGDVVWVQETVSTVPGQALLRAARRGARAGVAHKPVSRTARRAVNSSAAWPGFATERPVISVIRPKR</sequence>
<comment type="catalytic activity">
    <reaction evidence="1">
        <text>ATP + protein L-histidine = ADP + protein N-phospho-L-histidine.</text>
        <dbReference type="EC" id="2.7.13.3"/>
    </reaction>
</comment>
<dbReference type="Pfam" id="PF00989">
    <property type="entry name" value="PAS"/>
    <property type="match status" value="1"/>
</dbReference>
<protein>
    <recommendedName>
        <fullName evidence="2">histidine kinase</fullName>
        <ecNumber evidence="2">2.7.13.3</ecNumber>
    </recommendedName>
</protein>
<dbReference type="CDD" id="cd00130">
    <property type="entry name" value="PAS"/>
    <property type="match status" value="4"/>
</dbReference>
<dbReference type="GO" id="GO:0004673">
    <property type="term" value="F:protein histidine kinase activity"/>
    <property type="evidence" value="ECO:0007669"/>
    <property type="project" value="UniProtKB-EC"/>
</dbReference>
<dbReference type="Gene3D" id="2.10.70.100">
    <property type="match status" value="1"/>
</dbReference>
<evidence type="ECO:0000256" key="1">
    <source>
        <dbReference type="ARBA" id="ARBA00000085"/>
    </source>
</evidence>
<dbReference type="AlphaFoldDB" id="A0A4Y8KIS9"/>
<dbReference type="Proteomes" id="UP000298218">
    <property type="component" value="Unassembled WGS sequence"/>
</dbReference>
<accession>A0A4Y8KIS9</accession>
<evidence type="ECO:0000313" key="9">
    <source>
        <dbReference type="Proteomes" id="UP000298218"/>
    </source>
</evidence>
<dbReference type="InterPro" id="IPR001610">
    <property type="entry name" value="PAC"/>
</dbReference>
<organism evidence="8 9">
    <name type="scientific">Cryobacterium psychrophilum</name>
    <dbReference type="NCBI Taxonomy" id="41988"/>
    <lineage>
        <taxon>Bacteria</taxon>
        <taxon>Bacillati</taxon>
        <taxon>Actinomycetota</taxon>
        <taxon>Actinomycetes</taxon>
        <taxon>Micrococcales</taxon>
        <taxon>Microbacteriaceae</taxon>
        <taxon>Cryobacterium</taxon>
    </lineage>
</organism>
<dbReference type="InterPro" id="IPR013767">
    <property type="entry name" value="PAS_fold"/>
</dbReference>
<dbReference type="InterPro" id="IPR052162">
    <property type="entry name" value="Sensor_kinase/Photoreceptor"/>
</dbReference>
<name>A0A4Y8KIS9_9MICO</name>
<keyword evidence="5" id="KW-0418">Kinase</keyword>
<dbReference type="InterPro" id="IPR035965">
    <property type="entry name" value="PAS-like_dom_sf"/>
</dbReference>
<evidence type="ECO:0000256" key="5">
    <source>
        <dbReference type="ARBA" id="ARBA00022777"/>
    </source>
</evidence>
<keyword evidence="3" id="KW-0597">Phosphoprotein</keyword>
<dbReference type="SMART" id="SM00086">
    <property type="entry name" value="PAC"/>
    <property type="match status" value="3"/>
</dbReference>
<dbReference type="PROSITE" id="PS50113">
    <property type="entry name" value="PAC"/>
    <property type="match status" value="2"/>
</dbReference>
<dbReference type="EMBL" id="SOHQ01000051">
    <property type="protein sequence ID" value="TFD74645.1"/>
    <property type="molecule type" value="Genomic_DNA"/>
</dbReference>
<feature type="domain" description="PAS" evidence="6">
    <location>
        <begin position="32"/>
        <end position="85"/>
    </location>
</feature>
<gene>
    <name evidence="8" type="ORF">E3T53_16895</name>
</gene>
<dbReference type="SMART" id="SM00091">
    <property type="entry name" value="PAS"/>
    <property type="match status" value="4"/>
</dbReference>
<dbReference type="Pfam" id="PF08447">
    <property type="entry name" value="PAS_3"/>
    <property type="match status" value="2"/>
</dbReference>
<dbReference type="InterPro" id="IPR013655">
    <property type="entry name" value="PAS_fold_3"/>
</dbReference>
<dbReference type="Pfam" id="PF13426">
    <property type="entry name" value="PAS_9"/>
    <property type="match status" value="1"/>
</dbReference>
<dbReference type="OrthoDB" id="1931120at2"/>
<evidence type="ECO:0000256" key="3">
    <source>
        <dbReference type="ARBA" id="ARBA00022553"/>
    </source>
</evidence>
<dbReference type="PROSITE" id="PS50112">
    <property type="entry name" value="PAS"/>
    <property type="match status" value="4"/>
</dbReference>
<dbReference type="PANTHER" id="PTHR43304:SF1">
    <property type="entry name" value="PAC DOMAIN-CONTAINING PROTEIN"/>
    <property type="match status" value="1"/>
</dbReference>
<evidence type="ECO:0000256" key="4">
    <source>
        <dbReference type="ARBA" id="ARBA00022679"/>
    </source>
</evidence>
<feature type="domain" description="PAC" evidence="7">
    <location>
        <begin position="351"/>
        <end position="403"/>
    </location>
</feature>
<dbReference type="InterPro" id="IPR000014">
    <property type="entry name" value="PAS"/>
</dbReference>
<evidence type="ECO:0000259" key="6">
    <source>
        <dbReference type="PROSITE" id="PS50112"/>
    </source>
</evidence>
<proteinExistence type="predicted"/>
<dbReference type="SUPFAM" id="SSF55785">
    <property type="entry name" value="PYP-like sensor domain (PAS domain)"/>
    <property type="match status" value="4"/>
</dbReference>
<feature type="domain" description="PAS" evidence="6">
    <location>
        <begin position="156"/>
        <end position="201"/>
    </location>
</feature>
<keyword evidence="4" id="KW-0808">Transferase</keyword>
<dbReference type="InterPro" id="IPR000700">
    <property type="entry name" value="PAS-assoc_C"/>
</dbReference>
<dbReference type="PANTHER" id="PTHR43304">
    <property type="entry name" value="PHYTOCHROME-LIKE PROTEIN CPH1"/>
    <property type="match status" value="1"/>
</dbReference>
<feature type="domain" description="PAS" evidence="6">
    <location>
        <begin position="426"/>
        <end position="476"/>
    </location>
</feature>
<feature type="domain" description="PAS" evidence="6">
    <location>
        <begin position="278"/>
        <end position="349"/>
    </location>
</feature>
<comment type="caution">
    <text evidence="8">The sequence shown here is derived from an EMBL/GenBank/DDBJ whole genome shotgun (WGS) entry which is preliminary data.</text>
</comment>
<feature type="domain" description="PAC" evidence="7">
    <location>
        <begin position="109"/>
        <end position="159"/>
    </location>
</feature>